<evidence type="ECO:0000259" key="8">
    <source>
        <dbReference type="PROSITE" id="PS50110"/>
    </source>
</evidence>
<keyword evidence="3" id="KW-0805">Transcription regulation</keyword>
<evidence type="ECO:0000259" key="9">
    <source>
        <dbReference type="PROSITE" id="PS51755"/>
    </source>
</evidence>
<evidence type="ECO:0000256" key="6">
    <source>
        <dbReference type="PROSITE-ProRule" id="PRU00169"/>
    </source>
</evidence>
<dbReference type="EMBL" id="JAHLPM010000008">
    <property type="protein sequence ID" value="MBU5438367.1"/>
    <property type="molecule type" value="Genomic_DNA"/>
</dbReference>
<evidence type="ECO:0000256" key="3">
    <source>
        <dbReference type="ARBA" id="ARBA00023015"/>
    </source>
</evidence>
<sequence>MIKILIIDDDMDLGKLLVNCLMKKDYQPTYVENGILGLEKMKTIKFDLIILDIMLPEIDGFSVMKSIREISNIPVLMLTAKSEERDKVKGLQLGADDYLTKPFGIDEFLARVNSIIRRANYYNQQMEKGIIRYGNIELNSYCRTLKVNSEEIPLSNKEFDLLLLLMANKNQIFTKEQLYDQIWGFEGYDSYDEKNMVSFISKLRKKVFYGNEEYGGFIETVYGLGYRWRVK</sequence>
<keyword evidence="2" id="KW-0902">Two-component regulatory system</keyword>
<accession>A0ABS6E619</accession>
<evidence type="ECO:0000256" key="2">
    <source>
        <dbReference type="ARBA" id="ARBA00023012"/>
    </source>
</evidence>
<evidence type="ECO:0000256" key="7">
    <source>
        <dbReference type="PROSITE-ProRule" id="PRU01091"/>
    </source>
</evidence>
<dbReference type="InterPro" id="IPR001789">
    <property type="entry name" value="Sig_transdc_resp-reg_receiver"/>
</dbReference>
<keyword evidence="5" id="KW-0804">Transcription</keyword>
<evidence type="ECO:0000256" key="5">
    <source>
        <dbReference type="ARBA" id="ARBA00023163"/>
    </source>
</evidence>
<proteinExistence type="predicted"/>
<gene>
    <name evidence="10" type="ORF">KQI42_10125</name>
</gene>
<feature type="domain" description="OmpR/PhoB-type" evidence="9">
    <location>
        <begin position="128"/>
        <end position="230"/>
    </location>
</feature>
<dbReference type="InterPro" id="IPR001867">
    <property type="entry name" value="OmpR/PhoB-type_DNA-bd"/>
</dbReference>
<protein>
    <submittedName>
        <fullName evidence="10">Response regulator transcription factor</fullName>
    </submittedName>
</protein>
<evidence type="ECO:0000313" key="10">
    <source>
        <dbReference type="EMBL" id="MBU5438367.1"/>
    </source>
</evidence>
<keyword evidence="11" id="KW-1185">Reference proteome</keyword>
<dbReference type="PROSITE" id="PS50110">
    <property type="entry name" value="RESPONSE_REGULATORY"/>
    <property type="match status" value="1"/>
</dbReference>
<keyword evidence="4 7" id="KW-0238">DNA-binding</keyword>
<dbReference type="Pfam" id="PF00486">
    <property type="entry name" value="Trans_reg_C"/>
    <property type="match status" value="1"/>
</dbReference>
<evidence type="ECO:0000256" key="1">
    <source>
        <dbReference type="ARBA" id="ARBA00022553"/>
    </source>
</evidence>
<feature type="DNA-binding region" description="OmpR/PhoB-type" evidence="7">
    <location>
        <begin position="128"/>
        <end position="230"/>
    </location>
</feature>
<comment type="caution">
    <text evidence="10">The sequence shown here is derived from an EMBL/GenBank/DDBJ whole genome shotgun (WGS) entry which is preliminary data.</text>
</comment>
<reference evidence="10 11" key="1">
    <citation type="submission" date="2021-06" db="EMBL/GenBank/DDBJ databases">
        <authorList>
            <person name="Sun Q."/>
            <person name="Li D."/>
        </authorList>
    </citation>
    <scope>NUCLEOTIDE SEQUENCE [LARGE SCALE GENOMIC DNA]</scope>
    <source>
        <strain evidence="10 11">MSJ-40</strain>
    </source>
</reference>
<feature type="modified residue" description="4-aspartylphosphate" evidence="6">
    <location>
        <position position="52"/>
    </location>
</feature>
<dbReference type="PANTHER" id="PTHR48111">
    <property type="entry name" value="REGULATOR OF RPOS"/>
    <property type="match status" value="1"/>
</dbReference>
<dbReference type="Proteomes" id="UP000749471">
    <property type="component" value="Unassembled WGS sequence"/>
</dbReference>
<dbReference type="SMART" id="SM00448">
    <property type="entry name" value="REC"/>
    <property type="match status" value="1"/>
</dbReference>
<dbReference type="CDD" id="cd00383">
    <property type="entry name" value="trans_reg_C"/>
    <property type="match status" value="1"/>
</dbReference>
<evidence type="ECO:0000256" key="4">
    <source>
        <dbReference type="ARBA" id="ARBA00023125"/>
    </source>
</evidence>
<evidence type="ECO:0000313" key="11">
    <source>
        <dbReference type="Proteomes" id="UP000749471"/>
    </source>
</evidence>
<name>A0ABS6E619_9FIRM</name>
<dbReference type="SMART" id="SM00862">
    <property type="entry name" value="Trans_reg_C"/>
    <property type="match status" value="1"/>
</dbReference>
<feature type="domain" description="Response regulatory" evidence="8">
    <location>
        <begin position="3"/>
        <end position="116"/>
    </location>
</feature>
<keyword evidence="1 6" id="KW-0597">Phosphoprotein</keyword>
<dbReference type="PROSITE" id="PS51755">
    <property type="entry name" value="OMPR_PHOB"/>
    <property type="match status" value="1"/>
</dbReference>
<dbReference type="PANTHER" id="PTHR48111:SF40">
    <property type="entry name" value="PHOSPHATE REGULON TRANSCRIPTIONAL REGULATORY PROTEIN PHOB"/>
    <property type="match status" value="1"/>
</dbReference>
<dbReference type="InterPro" id="IPR039420">
    <property type="entry name" value="WalR-like"/>
</dbReference>
<dbReference type="Pfam" id="PF00072">
    <property type="entry name" value="Response_reg"/>
    <property type="match status" value="1"/>
</dbReference>
<organism evidence="10 11">
    <name type="scientific">Tissierella simiarum</name>
    <dbReference type="NCBI Taxonomy" id="2841534"/>
    <lineage>
        <taxon>Bacteria</taxon>
        <taxon>Bacillati</taxon>
        <taxon>Bacillota</taxon>
        <taxon>Tissierellia</taxon>
        <taxon>Tissierellales</taxon>
        <taxon>Tissierellaceae</taxon>
        <taxon>Tissierella</taxon>
    </lineage>
</organism>